<sequence>MKKNNSPESPDFTHRRRRQDKPGQAGSLSEGRVGGREGTRGGETGDFQRDGTGGGTHGEREGRKAGTRDVETHSGETESVSLPGNSGKTLSDNFAISPADIMLTSLALTAS</sequence>
<evidence type="ECO:0000313" key="2">
    <source>
        <dbReference type="EMBL" id="TNN41330.1"/>
    </source>
</evidence>
<dbReference type="EMBL" id="SRLO01001117">
    <property type="protein sequence ID" value="TNN41330.1"/>
    <property type="molecule type" value="Genomic_DNA"/>
</dbReference>
<comment type="caution">
    <text evidence="2">The sequence shown here is derived from an EMBL/GenBank/DDBJ whole genome shotgun (WGS) entry which is preliminary data.</text>
</comment>
<dbReference type="Proteomes" id="UP000314294">
    <property type="component" value="Unassembled WGS sequence"/>
</dbReference>
<keyword evidence="3" id="KW-1185">Reference proteome</keyword>
<gene>
    <name evidence="2" type="ORF">EYF80_048504</name>
</gene>
<protein>
    <submittedName>
        <fullName evidence="2">Uncharacterized protein</fullName>
    </submittedName>
</protein>
<organism evidence="2 3">
    <name type="scientific">Liparis tanakae</name>
    <name type="common">Tanaka's snailfish</name>
    <dbReference type="NCBI Taxonomy" id="230148"/>
    <lineage>
        <taxon>Eukaryota</taxon>
        <taxon>Metazoa</taxon>
        <taxon>Chordata</taxon>
        <taxon>Craniata</taxon>
        <taxon>Vertebrata</taxon>
        <taxon>Euteleostomi</taxon>
        <taxon>Actinopterygii</taxon>
        <taxon>Neopterygii</taxon>
        <taxon>Teleostei</taxon>
        <taxon>Neoteleostei</taxon>
        <taxon>Acanthomorphata</taxon>
        <taxon>Eupercaria</taxon>
        <taxon>Perciformes</taxon>
        <taxon>Cottioidei</taxon>
        <taxon>Cottales</taxon>
        <taxon>Liparidae</taxon>
        <taxon>Liparis</taxon>
    </lineage>
</organism>
<dbReference type="AlphaFoldDB" id="A0A4Z2FKC2"/>
<feature type="compositionally biased region" description="Basic and acidic residues" evidence="1">
    <location>
        <begin position="57"/>
        <end position="76"/>
    </location>
</feature>
<feature type="compositionally biased region" description="Polar residues" evidence="1">
    <location>
        <begin position="77"/>
        <end position="94"/>
    </location>
</feature>
<proteinExistence type="predicted"/>
<name>A0A4Z2FKC2_9TELE</name>
<evidence type="ECO:0000313" key="3">
    <source>
        <dbReference type="Proteomes" id="UP000314294"/>
    </source>
</evidence>
<accession>A0A4Z2FKC2</accession>
<evidence type="ECO:0000256" key="1">
    <source>
        <dbReference type="SAM" id="MobiDB-lite"/>
    </source>
</evidence>
<reference evidence="2 3" key="1">
    <citation type="submission" date="2019-03" db="EMBL/GenBank/DDBJ databases">
        <title>First draft genome of Liparis tanakae, snailfish: a comprehensive survey of snailfish specific genes.</title>
        <authorList>
            <person name="Kim W."/>
            <person name="Song I."/>
            <person name="Jeong J.-H."/>
            <person name="Kim D."/>
            <person name="Kim S."/>
            <person name="Ryu S."/>
            <person name="Song J.Y."/>
            <person name="Lee S.K."/>
        </authorList>
    </citation>
    <scope>NUCLEOTIDE SEQUENCE [LARGE SCALE GENOMIC DNA]</scope>
    <source>
        <tissue evidence="2">Muscle</tissue>
    </source>
</reference>
<feature type="region of interest" description="Disordered" evidence="1">
    <location>
        <begin position="1"/>
        <end position="95"/>
    </location>
</feature>